<evidence type="ECO:0000313" key="1">
    <source>
        <dbReference type="EMBL" id="TNN64815.1"/>
    </source>
</evidence>
<accession>A0A4Z2HHS4</accession>
<dbReference type="AlphaFoldDB" id="A0A4Z2HHS4"/>
<dbReference type="Proteomes" id="UP000314294">
    <property type="component" value="Unassembled WGS sequence"/>
</dbReference>
<comment type="caution">
    <text evidence="1">The sequence shown here is derived from an EMBL/GenBank/DDBJ whole genome shotgun (WGS) entry which is preliminary data.</text>
</comment>
<name>A0A4Z2HHS4_9TELE</name>
<gene>
    <name evidence="1" type="ORF">EYF80_025010</name>
</gene>
<reference evidence="1 2" key="1">
    <citation type="submission" date="2019-03" db="EMBL/GenBank/DDBJ databases">
        <title>First draft genome of Liparis tanakae, snailfish: a comprehensive survey of snailfish specific genes.</title>
        <authorList>
            <person name="Kim W."/>
            <person name="Song I."/>
            <person name="Jeong J.-H."/>
            <person name="Kim D."/>
            <person name="Kim S."/>
            <person name="Ryu S."/>
            <person name="Song J.Y."/>
            <person name="Lee S.K."/>
        </authorList>
    </citation>
    <scope>NUCLEOTIDE SEQUENCE [LARGE SCALE GENOMIC DNA]</scope>
    <source>
        <tissue evidence="1">Muscle</tissue>
    </source>
</reference>
<evidence type="ECO:0000313" key="2">
    <source>
        <dbReference type="Proteomes" id="UP000314294"/>
    </source>
</evidence>
<sequence>MWEEKKNKKPPKPQCTMQLHETRARRGEFSVSTSEFKVLKRVGMLFRCTYYILIGALATARLNDQHHFQISKRGGKEHSGSCSFSSAELRQRGVVLLDVLLPMKLDHRVVDAQQHLDVVGPVQALPAHSPGSRVVDALLHPAVQRLQVHQTAEVRTWRSTRCRVI</sequence>
<dbReference type="EMBL" id="SRLO01000246">
    <property type="protein sequence ID" value="TNN64815.1"/>
    <property type="molecule type" value="Genomic_DNA"/>
</dbReference>
<proteinExistence type="predicted"/>
<keyword evidence="2" id="KW-1185">Reference proteome</keyword>
<protein>
    <submittedName>
        <fullName evidence="1">Uncharacterized protein</fullName>
    </submittedName>
</protein>
<organism evidence="1 2">
    <name type="scientific">Liparis tanakae</name>
    <name type="common">Tanaka's snailfish</name>
    <dbReference type="NCBI Taxonomy" id="230148"/>
    <lineage>
        <taxon>Eukaryota</taxon>
        <taxon>Metazoa</taxon>
        <taxon>Chordata</taxon>
        <taxon>Craniata</taxon>
        <taxon>Vertebrata</taxon>
        <taxon>Euteleostomi</taxon>
        <taxon>Actinopterygii</taxon>
        <taxon>Neopterygii</taxon>
        <taxon>Teleostei</taxon>
        <taxon>Neoteleostei</taxon>
        <taxon>Acanthomorphata</taxon>
        <taxon>Eupercaria</taxon>
        <taxon>Perciformes</taxon>
        <taxon>Cottioidei</taxon>
        <taxon>Cottales</taxon>
        <taxon>Liparidae</taxon>
        <taxon>Liparis</taxon>
    </lineage>
</organism>